<gene>
    <name evidence="11" type="ORF">SCHPADRAFT_927462</name>
</gene>
<dbReference type="FunFam" id="2.60.120.200:FF:000259">
    <property type="entry name" value="Chromosome 9, whole genome shotgun sequence"/>
    <property type="match status" value="1"/>
</dbReference>
<dbReference type="InterPro" id="IPR005629">
    <property type="entry name" value="Skn1/Kre6/Sbg1"/>
</dbReference>
<dbReference type="SUPFAM" id="SSF49899">
    <property type="entry name" value="Concanavalin A-like lectins/glucanases"/>
    <property type="match status" value="1"/>
</dbReference>
<feature type="compositionally biased region" description="Polar residues" evidence="9">
    <location>
        <begin position="514"/>
        <end position="529"/>
    </location>
</feature>
<evidence type="ECO:0000256" key="6">
    <source>
        <dbReference type="ARBA" id="ARBA00023136"/>
    </source>
</evidence>
<evidence type="ECO:0000256" key="2">
    <source>
        <dbReference type="ARBA" id="ARBA00010962"/>
    </source>
</evidence>
<keyword evidence="6" id="KW-0472">Membrane</keyword>
<accession>A0A0H2RZZ6</accession>
<dbReference type="STRING" id="27342.A0A0H2RZZ6"/>
<evidence type="ECO:0000256" key="9">
    <source>
        <dbReference type="SAM" id="MobiDB-lite"/>
    </source>
</evidence>
<dbReference type="GO" id="GO:0006078">
    <property type="term" value="P:(1-&gt;6)-beta-D-glucan biosynthetic process"/>
    <property type="evidence" value="ECO:0007669"/>
    <property type="project" value="TreeGrafter"/>
</dbReference>
<evidence type="ECO:0000256" key="7">
    <source>
        <dbReference type="ARBA" id="ARBA00023180"/>
    </source>
</evidence>
<dbReference type="PANTHER" id="PTHR31361">
    <property type="entry name" value="BETA-GLUCAN SYNTHESIS-ASSOCIATED PROTEIN KRE6-RELATED"/>
    <property type="match status" value="1"/>
</dbReference>
<keyword evidence="5" id="KW-1133">Transmembrane helix</keyword>
<comment type="similarity">
    <text evidence="2">Belongs to the SKN1/KRE6 family.</text>
</comment>
<dbReference type="InterPro" id="IPR013320">
    <property type="entry name" value="ConA-like_dom_sf"/>
</dbReference>
<proteinExistence type="inferred from homology"/>
<dbReference type="EMBL" id="KQ085935">
    <property type="protein sequence ID" value="KLO15053.1"/>
    <property type="molecule type" value="Genomic_DNA"/>
</dbReference>
<dbReference type="PROSITE" id="PS51762">
    <property type="entry name" value="GH16_2"/>
    <property type="match status" value="1"/>
</dbReference>
<evidence type="ECO:0000256" key="8">
    <source>
        <dbReference type="ARBA" id="ARBA00023316"/>
    </source>
</evidence>
<dbReference type="InParanoid" id="A0A0H2RZZ6"/>
<feature type="region of interest" description="Disordered" evidence="9">
    <location>
        <begin position="486"/>
        <end position="533"/>
    </location>
</feature>
<feature type="domain" description="GH16" evidence="10">
    <location>
        <begin position="694"/>
        <end position="1073"/>
    </location>
</feature>
<dbReference type="GO" id="GO:0031505">
    <property type="term" value="P:fungal-type cell wall organization"/>
    <property type="evidence" value="ECO:0007669"/>
    <property type="project" value="TreeGrafter"/>
</dbReference>
<name>A0A0H2RZZ6_9AGAM</name>
<dbReference type="OrthoDB" id="412647at2759"/>
<dbReference type="Pfam" id="PF03935">
    <property type="entry name" value="SKN1_KRE6_Sbg1"/>
    <property type="match status" value="1"/>
</dbReference>
<dbReference type="FunFam" id="2.60.120.200:FF:000135">
    <property type="entry name" value="Related to KRE6-glucan synthase subunit"/>
    <property type="match status" value="1"/>
</dbReference>
<dbReference type="Proteomes" id="UP000053477">
    <property type="component" value="Unassembled WGS sequence"/>
</dbReference>
<evidence type="ECO:0000259" key="10">
    <source>
        <dbReference type="PROSITE" id="PS51762"/>
    </source>
</evidence>
<evidence type="ECO:0000256" key="4">
    <source>
        <dbReference type="ARBA" id="ARBA00022968"/>
    </source>
</evidence>
<evidence type="ECO:0000313" key="12">
    <source>
        <dbReference type="Proteomes" id="UP000053477"/>
    </source>
</evidence>
<dbReference type="GO" id="GO:0005789">
    <property type="term" value="C:endoplasmic reticulum membrane"/>
    <property type="evidence" value="ECO:0007669"/>
    <property type="project" value="TreeGrafter"/>
</dbReference>
<keyword evidence="8" id="KW-0961">Cell wall biogenesis/degradation</keyword>
<keyword evidence="4" id="KW-0735">Signal-anchor</keyword>
<evidence type="ECO:0000256" key="3">
    <source>
        <dbReference type="ARBA" id="ARBA00022692"/>
    </source>
</evidence>
<evidence type="ECO:0000256" key="5">
    <source>
        <dbReference type="ARBA" id="ARBA00022989"/>
    </source>
</evidence>
<dbReference type="GO" id="GO:0015926">
    <property type="term" value="F:glucosidase activity"/>
    <property type="evidence" value="ECO:0007669"/>
    <property type="project" value="TreeGrafter"/>
</dbReference>
<sequence>MNPDNMDRPDHPVTAKDFMDNIYLSVAWDEMHGCVEAAPSDCPHQEVLQRIFSTSLSREKLDGQLANDDKLSAFAESAFSSDPLLSSRNDDERDAEHQANLCRLALRVHTAAKKLPNDAPHNKWQHRCHQPLVDGIGATTPPSNMILPNMQVPLPEHEASQWIAQSALQVRDVEVMSVLGIAPDEEGSKLCIGSPVQSSSSSSPLTEESAANEIQDCLSSLVEPSQPAFYCAIFHSSSNSDFHNPSNSKQFYRIHRYSHLATTSLVRQLDAFGIDMPVIGVLLSGSRVAFHVDWSTTIDGRVEVDSALYTPDEVEEDFKQWDLSQPADALEVVLILDNLKRYAFGPFNDAVTLGLSNFRSRIYSGEFKAWRWDGKMMLEGGDGRDEDYEESQSISSVATDEEMKVESPVDAGVDVHIRDTETEGDQMASVALLTTALALQQKTDAGRRMLKRILPSPPRTPAEDLGSQTPTTERNKRMHLHHFVATPSPISQPPAAHSHHFATSTPPKARKQDVSGTDDTLTTSPTQASLLPPSPNMKYASIYPKFRAFKRHIHFLRQNESPYSAVQCTTSASKASFVHSVSDKYSLSPDPSLWGSDVSLEHIEADDYLHNPDPRRDRRFDFGGSIFTGRGVANLGCLIVLCTGLVSLFAGYPVITFLTKHPLSTQGGFNVGGINASGQIPSMSGNWELIDKDTPADALTKPSYTGDGSQLELVFSDEFNSDGRTFYPGDDPYWEAVDLHYWATNNIEWYDPEAITTKDGYLEITLSEKDTHNLNYQGGMLSTWNKFCFTGGLLEVNVSLPGVNNIVGFWPAIWTMGNLGRAGYGASLEGMWPYTYDTCDVGTVANQSINGLPVAATENGDPVENGVLSFLPGQRLSRCTCKGESHPGPMHDDGTFVGRSAPEIDVFEAQITGDPLAGQVSQSAQWAPFNAGYEWYNTTDNMKIVDASISEYNSYSGAVQQQATSVVTQINQGCYEGTQGCFSVHGFEYVPGFDGAYISWVADGKLAWTLEQAGMAADSRVEIGPRPIPQEPMYIIANLGMSLNFGGKVDVKHLPFPSTMRIDYVRVYQRSDQKNIGCDPKDFPTQSYIDQYIETYTNPNLTTWRDDYGQPFPKNSFLNQC</sequence>
<dbReference type="Gene3D" id="2.60.120.200">
    <property type="match status" value="2"/>
</dbReference>
<keyword evidence="7" id="KW-0325">Glycoprotein</keyword>
<comment type="subcellular location">
    <subcellularLocation>
        <location evidence="1">Membrane</location>
        <topology evidence="1">Single-pass type II membrane protein</topology>
    </subcellularLocation>
</comment>
<dbReference type="GO" id="GO:0005886">
    <property type="term" value="C:plasma membrane"/>
    <property type="evidence" value="ECO:0007669"/>
    <property type="project" value="TreeGrafter"/>
</dbReference>
<dbReference type="InterPro" id="IPR000757">
    <property type="entry name" value="Beta-glucanase-like"/>
</dbReference>
<keyword evidence="3" id="KW-0812">Transmembrane</keyword>
<evidence type="ECO:0000256" key="1">
    <source>
        <dbReference type="ARBA" id="ARBA00004606"/>
    </source>
</evidence>
<dbReference type="PANTHER" id="PTHR31361:SF1">
    <property type="entry name" value="BETA-GLUCAN SYNTHESIS-ASSOCIATED PROTEIN KRE6-RELATED"/>
    <property type="match status" value="1"/>
</dbReference>
<protein>
    <submittedName>
        <fullName evidence="11">SKN1-domain-containing protein</fullName>
    </submittedName>
</protein>
<organism evidence="11 12">
    <name type="scientific">Schizopora paradoxa</name>
    <dbReference type="NCBI Taxonomy" id="27342"/>
    <lineage>
        <taxon>Eukaryota</taxon>
        <taxon>Fungi</taxon>
        <taxon>Dikarya</taxon>
        <taxon>Basidiomycota</taxon>
        <taxon>Agaricomycotina</taxon>
        <taxon>Agaricomycetes</taxon>
        <taxon>Hymenochaetales</taxon>
        <taxon>Schizoporaceae</taxon>
        <taxon>Schizopora</taxon>
    </lineage>
</organism>
<dbReference type="AlphaFoldDB" id="A0A0H2RZZ6"/>
<keyword evidence="12" id="KW-1185">Reference proteome</keyword>
<dbReference type="CDD" id="cd02180">
    <property type="entry name" value="GH16_fungal_KRE6_glucanase"/>
    <property type="match status" value="1"/>
</dbReference>
<reference evidence="11 12" key="1">
    <citation type="submission" date="2015-04" db="EMBL/GenBank/DDBJ databases">
        <title>Complete genome sequence of Schizopora paradoxa KUC8140, a cosmopolitan wood degrader in East Asia.</title>
        <authorList>
            <consortium name="DOE Joint Genome Institute"/>
            <person name="Min B."/>
            <person name="Park H."/>
            <person name="Jang Y."/>
            <person name="Kim J.-J."/>
            <person name="Kim K.H."/>
            <person name="Pangilinan J."/>
            <person name="Lipzen A."/>
            <person name="Riley R."/>
            <person name="Grigoriev I.V."/>
            <person name="Spatafora J.W."/>
            <person name="Choi I.-G."/>
        </authorList>
    </citation>
    <scope>NUCLEOTIDE SEQUENCE [LARGE SCALE GENOMIC DNA]</scope>
    <source>
        <strain evidence="11 12">KUC8140</strain>
    </source>
</reference>
<feature type="region of interest" description="Disordered" evidence="9">
    <location>
        <begin position="452"/>
        <end position="474"/>
    </location>
</feature>
<evidence type="ECO:0000313" key="11">
    <source>
        <dbReference type="EMBL" id="KLO15053.1"/>
    </source>
</evidence>